<keyword evidence="1" id="KW-0472">Membrane</keyword>
<proteinExistence type="predicted"/>
<evidence type="ECO:0000313" key="2">
    <source>
        <dbReference type="EMBL" id="JAH94583.1"/>
    </source>
</evidence>
<protein>
    <submittedName>
        <fullName evidence="2">Uncharacterized protein</fullName>
    </submittedName>
</protein>
<reference evidence="2" key="1">
    <citation type="submission" date="2014-11" db="EMBL/GenBank/DDBJ databases">
        <authorList>
            <person name="Amaro Gonzalez C."/>
        </authorList>
    </citation>
    <scope>NUCLEOTIDE SEQUENCE</scope>
</reference>
<accession>A0A0E9WYQ3</accession>
<name>A0A0E9WYQ3_ANGAN</name>
<keyword evidence="1" id="KW-1133">Transmembrane helix</keyword>
<reference evidence="2" key="2">
    <citation type="journal article" date="2015" name="Fish Shellfish Immunol.">
        <title>Early steps in the European eel (Anguilla anguilla)-Vibrio vulnificus interaction in the gills: Role of the RtxA13 toxin.</title>
        <authorList>
            <person name="Callol A."/>
            <person name="Pajuelo D."/>
            <person name="Ebbesson L."/>
            <person name="Teles M."/>
            <person name="MacKenzie S."/>
            <person name="Amaro C."/>
        </authorList>
    </citation>
    <scope>NUCLEOTIDE SEQUENCE</scope>
</reference>
<organism evidence="2">
    <name type="scientific">Anguilla anguilla</name>
    <name type="common">European freshwater eel</name>
    <name type="synonym">Muraena anguilla</name>
    <dbReference type="NCBI Taxonomy" id="7936"/>
    <lineage>
        <taxon>Eukaryota</taxon>
        <taxon>Metazoa</taxon>
        <taxon>Chordata</taxon>
        <taxon>Craniata</taxon>
        <taxon>Vertebrata</taxon>
        <taxon>Euteleostomi</taxon>
        <taxon>Actinopterygii</taxon>
        <taxon>Neopterygii</taxon>
        <taxon>Teleostei</taxon>
        <taxon>Anguilliformes</taxon>
        <taxon>Anguillidae</taxon>
        <taxon>Anguilla</taxon>
    </lineage>
</organism>
<dbReference type="EMBL" id="GBXM01013994">
    <property type="protein sequence ID" value="JAH94583.1"/>
    <property type="molecule type" value="Transcribed_RNA"/>
</dbReference>
<dbReference type="AlphaFoldDB" id="A0A0E9WYQ3"/>
<keyword evidence="1" id="KW-0812">Transmembrane</keyword>
<feature type="transmembrane region" description="Helical" evidence="1">
    <location>
        <begin position="37"/>
        <end position="55"/>
    </location>
</feature>
<evidence type="ECO:0000256" key="1">
    <source>
        <dbReference type="SAM" id="Phobius"/>
    </source>
</evidence>
<sequence>MITSVSVTMSHIDLQLQDFIITYYSLQRCKYSIHQKVLLLLADTYCSMCIIWTSLRTTLTKETV</sequence>